<reference evidence="2 3" key="1">
    <citation type="submission" date="2021-01" db="EMBL/GenBank/DDBJ databases">
        <title>Whole genome shotgun sequence of Asanoa siamensis NBRC 107932.</title>
        <authorList>
            <person name="Komaki H."/>
            <person name="Tamura T."/>
        </authorList>
    </citation>
    <scope>NUCLEOTIDE SEQUENCE [LARGE SCALE GENOMIC DNA]</scope>
    <source>
        <strain evidence="2 3">NBRC 107932</strain>
    </source>
</reference>
<comment type="similarity">
    <text evidence="1">Belongs to the enoyl-CoA hydratase/isomerase family.</text>
</comment>
<dbReference type="PANTHER" id="PTHR43459:SF1">
    <property type="entry name" value="EG:BACN32G11.4 PROTEIN"/>
    <property type="match status" value="1"/>
</dbReference>
<name>A0ABQ4CU67_9ACTN</name>
<dbReference type="Pfam" id="PF00378">
    <property type="entry name" value="ECH_1"/>
    <property type="match status" value="1"/>
</dbReference>
<dbReference type="PROSITE" id="PS00166">
    <property type="entry name" value="ENOYL_COA_HYDRATASE"/>
    <property type="match status" value="1"/>
</dbReference>
<proteinExistence type="inferred from homology"/>
<gene>
    <name evidence="2" type="ORF">Asi02nite_43330</name>
</gene>
<evidence type="ECO:0000256" key="1">
    <source>
        <dbReference type="RuleBase" id="RU003707"/>
    </source>
</evidence>
<dbReference type="EMBL" id="BONE01000035">
    <property type="protein sequence ID" value="GIF74815.1"/>
    <property type="molecule type" value="Genomic_DNA"/>
</dbReference>
<dbReference type="CDD" id="cd06558">
    <property type="entry name" value="crotonase-like"/>
    <property type="match status" value="1"/>
</dbReference>
<evidence type="ECO:0000313" key="2">
    <source>
        <dbReference type="EMBL" id="GIF74815.1"/>
    </source>
</evidence>
<dbReference type="SUPFAM" id="SSF52096">
    <property type="entry name" value="ClpP/crotonase"/>
    <property type="match status" value="1"/>
</dbReference>
<evidence type="ECO:0000313" key="3">
    <source>
        <dbReference type="Proteomes" id="UP000604117"/>
    </source>
</evidence>
<dbReference type="InterPro" id="IPR029045">
    <property type="entry name" value="ClpP/crotonase-like_dom_sf"/>
</dbReference>
<sequence length="278" mass="30254">MGQLTITRESPAFWRASFDNPPVNVFGAQMIIEMRALLDAAERDPDLVVIVFESANSDYFIAHWDLADDLAALADQPPPVTGQQPFVDVMVRLSRLPVLTISKIRGRARGAGSEFLLATDIRFASRERTLIGQFEMGAGSVPPGGGAPARLPRLVGRGRALEILMGAQDFDGDLAERYGYVNRAVPDADLDEFVTAFAARVSTFDRGAVAEMKGWVDAITLPDDGEFPPQSAAFAARLGGERYRRWAEGAFAAGLQQPGDVEERLGTRSVDFSSHRLN</sequence>
<dbReference type="InterPro" id="IPR001753">
    <property type="entry name" value="Enoyl-CoA_hydra/iso"/>
</dbReference>
<dbReference type="InterPro" id="IPR018376">
    <property type="entry name" value="Enoyl-CoA_hyd/isom_CS"/>
</dbReference>
<organism evidence="2 3">
    <name type="scientific">Asanoa siamensis</name>
    <dbReference type="NCBI Taxonomy" id="926357"/>
    <lineage>
        <taxon>Bacteria</taxon>
        <taxon>Bacillati</taxon>
        <taxon>Actinomycetota</taxon>
        <taxon>Actinomycetes</taxon>
        <taxon>Micromonosporales</taxon>
        <taxon>Micromonosporaceae</taxon>
        <taxon>Asanoa</taxon>
    </lineage>
</organism>
<comment type="caution">
    <text evidence="2">The sequence shown here is derived from an EMBL/GenBank/DDBJ whole genome shotgun (WGS) entry which is preliminary data.</text>
</comment>
<protein>
    <submittedName>
        <fullName evidence="2">Enoyl-CoA hydratase</fullName>
    </submittedName>
</protein>
<dbReference type="Gene3D" id="3.90.226.10">
    <property type="entry name" value="2-enoyl-CoA Hydratase, Chain A, domain 1"/>
    <property type="match status" value="1"/>
</dbReference>
<dbReference type="Proteomes" id="UP000604117">
    <property type="component" value="Unassembled WGS sequence"/>
</dbReference>
<dbReference type="RefSeq" id="WP_239126893.1">
    <property type="nucleotide sequence ID" value="NZ_BONE01000035.1"/>
</dbReference>
<dbReference type="PANTHER" id="PTHR43459">
    <property type="entry name" value="ENOYL-COA HYDRATASE"/>
    <property type="match status" value="1"/>
</dbReference>
<keyword evidence="3" id="KW-1185">Reference proteome</keyword>
<accession>A0ABQ4CU67</accession>